<keyword evidence="3" id="KW-1185">Reference proteome</keyword>
<dbReference type="InterPro" id="IPR023374">
    <property type="entry name" value="AttH-like_dom_sf"/>
</dbReference>
<evidence type="ECO:0000313" key="3">
    <source>
        <dbReference type="Proteomes" id="UP001596422"/>
    </source>
</evidence>
<accession>A0ABW2A2M6</accession>
<comment type="caution">
    <text evidence="2">The sequence shown here is derived from an EMBL/GenBank/DDBJ whole genome shotgun (WGS) entry which is preliminary data.</text>
</comment>
<protein>
    <submittedName>
        <fullName evidence="2">Lipocalin-like domain-containing protein</fullName>
    </submittedName>
</protein>
<dbReference type="PANTHER" id="PTHR38591:SF1">
    <property type="entry name" value="BLL1000 PROTEIN"/>
    <property type="match status" value="1"/>
</dbReference>
<proteinExistence type="predicted"/>
<name>A0ABW2A2M6_9GAMM</name>
<reference evidence="3" key="1">
    <citation type="journal article" date="2019" name="Int. J. Syst. Evol. Microbiol.">
        <title>The Global Catalogue of Microorganisms (GCM) 10K type strain sequencing project: providing services to taxonomists for standard genome sequencing and annotation.</title>
        <authorList>
            <consortium name="The Broad Institute Genomics Platform"/>
            <consortium name="The Broad Institute Genome Sequencing Center for Infectious Disease"/>
            <person name="Wu L."/>
            <person name="Ma J."/>
        </authorList>
    </citation>
    <scope>NUCLEOTIDE SEQUENCE [LARGE SCALE GENOMIC DNA]</scope>
    <source>
        <strain evidence="3">NBRC 111756</strain>
    </source>
</reference>
<feature type="domain" description="AttH" evidence="1">
    <location>
        <begin position="85"/>
        <end position="253"/>
    </location>
</feature>
<dbReference type="RefSeq" id="WP_379910231.1">
    <property type="nucleotide sequence ID" value="NZ_JBHSWE010000001.1"/>
</dbReference>
<dbReference type="Proteomes" id="UP001596422">
    <property type="component" value="Unassembled WGS sequence"/>
</dbReference>
<dbReference type="Gene3D" id="2.40.370.10">
    <property type="entry name" value="AttH-like domain"/>
    <property type="match status" value="2"/>
</dbReference>
<evidence type="ECO:0000313" key="2">
    <source>
        <dbReference type="EMBL" id="MFC6671737.1"/>
    </source>
</evidence>
<dbReference type="PANTHER" id="PTHR38591">
    <property type="entry name" value="HYDROLASE"/>
    <property type="match status" value="1"/>
</dbReference>
<evidence type="ECO:0000259" key="1">
    <source>
        <dbReference type="Pfam" id="PF07143"/>
    </source>
</evidence>
<dbReference type="Pfam" id="PF17186">
    <property type="entry name" value="Lipocalin_9"/>
    <property type="match status" value="1"/>
</dbReference>
<dbReference type="SUPFAM" id="SSF159245">
    <property type="entry name" value="AttH-like"/>
    <property type="match status" value="1"/>
</dbReference>
<sequence length="378" mass="42696">MNSTIRTAIKRRGGCSSPVMGSLHRLRRLGGLLCILLLAGCGEPSGQQDGMESLSEPLQGFTLAAPGMAIELPRDLGPHRDFRLEWWYLTTNLQSRDGKRFGVQWTLFRVGLRPGPYHDRAPDWRRDEVWFAHAALSRPDDHRFASRSGRGGTGQAGAVANPFRAWIDHWQLDGSQRPWSLRVAADDFRYRLQLQPQKPPVFHGDRGFSAKSADGGGSMYFSYPLLEIDGELELDGERFEVAGRGWFDREWSSQYLQPDQQGWDWLALHLDDGRQLMLFRIRGSEPYYTGTLVASDGSARPLGADDFSLQPSRYRDSRFGPVPVDWRLELPTAGLSLDIRSWPGDYWNPGRLRYWEGPVRVSGSSDGEGYLEMTGYGD</sequence>
<organism evidence="2 3">
    <name type="scientific">Marinobacterium aestuariivivens</name>
    <dbReference type="NCBI Taxonomy" id="1698799"/>
    <lineage>
        <taxon>Bacteria</taxon>
        <taxon>Pseudomonadati</taxon>
        <taxon>Pseudomonadota</taxon>
        <taxon>Gammaproteobacteria</taxon>
        <taxon>Oceanospirillales</taxon>
        <taxon>Oceanospirillaceae</taxon>
        <taxon>Marinobacterium</taxon>
    </lineage>
</organism>
<dbReference type="EMBL" id="JBHSWE010000001">
    <property type="protein sequence ID" value="MFC6671737.1"/>
    <property type="molecule type" value="Genomic_DNA"/>
</dbReference>
<dbReference type="InterPro" id="IPR010791">
    <property type="entry name" value="AttH_dom"/>
</dbReference>
<dbReference type="Pfam" id="PF07143">
    <property type="entry name" value="CrtC"/>
    <property type="match status" value="1"/>
</dbReference>
<gene>
    <name evidence="2" type="ORF">ACFQDL_17960</name>
</gene>